<dbReference type="RefSeq" id="WP_002650098.1">
    <property type="nucleotide sequence ID" value="NZ_AANZ01000002.1"/>
</dbReference>
<accession>A3ZMT0</accession>
<proteinExistence type="predicted"/>
<dbReference type="EMBL" id="AANZ01000002">
    <property type="protein sequence ID" value="EAQ82256.1"/>
    <property type="molecule type" value="Genomic_DNA"/>
</dbReference>
<comment type="caution">
    <text evidence="1">The sequence shown here is derived from an EMBL/GenBank/DDBJ whole genome shotgun (WGS) entry which is preliminary data.</text>
</comment>
<gene>
    <name evidence="1" type="ORF">DSM3645_01040</name>
</gene>
<reference evidence="1 2" key="1">
    <citation type="submission" date="2006-02" db="EMBL/GenBank/DDBJ databases">
        <authorList>
            <person name="Amann R."/>
            <person name="Ferriera S."/>
            <person name="Johnson J."/>
            <person name="Kravitz S."/>
            <person name="Halpern A."/>
            <person name="Remington K."/>
            <person name="Beeson K."/>
            <person name="Tran B."/>
            <person name="Rogers Y.-H."/>
            <person name="Friedman R."/>
            <person name="Venter J.C."/>
        </authorList>
    </citation>
    <scope>NUCLEOTIDE SEQUENCE [LARGE SCALE GENOMIC DNA]</scope>
    <source>
        <strain evidence="1 2">DSM 3645</strain>
    </source>
</reference>
<evidence type="ECO:0000313" key="2">
    <source>
        <dbReference type="Proteomes" id="UP000004358"/>
    </source>
</evidence>
<dbReference type="AlphaFoldDB" id="A3ZMT0"/>
<dbReference type="OrthoDB" id="287951at2"/>
<sequence>MYASRFVYLLLLAGATVFGLGGCGHKSNLPGETGVVRGRVVYGSGTIPEGSSIVMLHVKTGIPATGLTDSAGKFAMEMRNGPDILVGDYVVNIKPPGDIGDEVLMISPATVPAEWNKVPQKYWNVKTSDETFVVDPGDNFYEFTLTDK</sequence>
<dbReference type="Proteomes" id="UP000004358">
    <property type="component" value="Unassembled WGS sequence"/>
</dbReference>
<organism evidence="1 2">
    <name type="scientific">Blastopirellula marina DSM 3645</name>
    <dbReference type="NCBI Taxonomy" id="314230"/>
    <lineage>
        <taxon>Bacteria</taxon>
        <taxon>Pseudomonadati</taxon>
        <taxon>Planctomycetota</taxon>
        <taxon>Planctomycetia</taxon>
        <taxon>Pirellulales</taxon>
        <taxon>Pirellulaceae</taxon>
        <taxon>Blastopirellula</taxon>
    </lineage>
</organism>
<dbReference type="HOGENOM" id="CLU_1755302_0_0_0"/>
<dbReference type="STRING" id="314230.DSM3645_01040"/>
<evidence type="ECO:0008006" key="3">
    <source>
        <dbReference type="Google" id="ProtNLM"/>
    </source>
</evidence>
<name>A3ZMT0_9BACT</name>
<protein>
    <recommendedName>
        <fullName evidence="3">Lipoprotein</fullName>
    </recommendedName>
</protein>
<dbReference type="PROSITE" id="PS51257">
    <property type="entry name" value="PROKAR_LIPOPROTEIN"/>
    <property type="match status" value="1"/>
</dbReference>
<evidence type="ECO:0000313" key="1">
    <source>
        <dbReference type="EMBL" id="EAQ82256.1"/>
    </source>
</evidence>